<keyword evidence="2" id="KW-1133">Transmembrane helix</keyword>
<keyword evidence="2" id="KW-0472">Membrane</keyword>
<accession>A0A4C1XZR7</accession>
<reference evidence="3 4" key="1">
    <citation type="journal article" date="2019" name="Commun. Biol.">
        <title>The bagworm genome reveals a unique fibroin gene that provides high tensile strength.</title>
        <authorList>
            <person name="Kono N."/>
            <person name="Nakamura H."/>
            <person name="Ohtoshi R."/>
            <person name="Tomita M."/>
            <person name="Numata K."/>
            <person name="Arakawa K."/>
        </authorList>
    </citation>
    <scope>NUCLEOTIDE SEQUENCE [LARGE SCALE GENOMIC DNA]</scope>
</reference>
<evidence type="ECO:0000313" key="4">
    <source>
        <dbReference type="Proteomes" id="UP000299102"/>
    </source>
</evidence>
<keyword evidence="4" id="KW-1185">Reference proteome</keyword>
<comment type="caution">
    <text evidence="3">The sequence shown here is derived from an EMBL/GenBank/DDBJ whole genome shotgun (WGS) entry which is preliminary data.</text>
</comment>
<evidence type="ECO:0000256" key="1">
    <source>
        <dbReference type="SAM" id="MobiDB-lite"/>
    </source>
</evidence>
<evidence type="ECO:0000313" key="3">
    <source>
        <dbReference type="EMBL" id="GBP69136.1"/>
    </source>
</evidence>
<keyword evidence="2" id="KW-0812">Transmembrane</keyword>
<dbReference type="Proteomes" id="UP000299102">
    <property type="component" value="Unassembled WGS sequence"/>
</dbReference>
<organism evidence="3 4">
    <name type="scientific">Eumeta variegata</name>
    <name type="common">Bagworm moth</name>
    <name type="synonym">Eumeta japonica</name>
    <dbReference type="NCBI Taxonomy" id="151549"/>
    <lineage>
        <taxon>Eukaryota</taxon>
        <taxon>Metazoa</taxon>
        <taxon>Ecdysozoa</taxon>
        <taxon>Arthropoda</taxon>
        <taxon>Hexapoda</taxon>
        <taxon>Insecta</taxon>
        <taxon>Pterygota</taxon>
        <taxon>Neoptera</taxon>
        <taxon>Endopterygota</taxon>
        <taxon>Lepidoptera</taxon>
        <taxon>Glossata</taxon>
        <taxon>Ditrysia</taxon>
        <taxon>Tineoidea</taxon>
        <taxon>Psychidae</taxon>
        <taxon>Oiketicinae</taxon>
        <taxon>Eumeta</taxon>
    </lineage>
</organism>
<dbReference type="AlphaFoldDB" id="A0A4C1XZR7"/>
<feature type="region of interest" description="Disordered" evidence="1">
    <location>
        <begin position="1"/>
        <end position="88"/>
    </location>
</feature>
<evidence type="ECO:0000256" key="2">
    <source>
        <dbReference type="SAM" id="Phobius"/>
    </source>
</evidence>
<name>A0A4C1XZR7_EUMVA</name>
<feature type="compositionally biased region" description="Basic residues" evidence="1">
    <location>
        <begin position="23"/>
        <end position="36"/>
    </location>
</feature>
<feature type="transmembrane region" description="Helical" evidence="2">
    <location>
        <begin position="166"/>
        <end position="185"/>
    </location>
</feature>
<gene>
    <name evidence="3" type="ORF">EVAR_47411_1</name>
</gene>
<sequence length="197" mass="21857">MCTRARAPRPAPPTADTRADRPKPRRQLKNRGRRERGVRNASAKVPSRGESAAGVTLRKLSEEQPLAGASGTNGARPPEPGRHPPGSLFDRCATPRRRFTPHDQSNMYSTFLFINPHPTPELFQLDWERCANWIGRVTAVRLGRDIYLVLCGSLDRQENLVEAKTVIMIVLIPTAACKIISLLFVSSRLQGNRPATS</sequence>
<dbReference type="EMBL" id="BGZK01001031">
    <property type="protein sequence ID" value="GBP69136.1"/>
    <property type="molecule type" value="Genomic_DNA"/>
</dbReference>
<protein>
    <submittedName>
        <fullName evidence="3">Uncharacterized protein</fullName>
    </submittedName>
</protein>
<proteinExistence type="predicted"/>